<dbReference type="PANTHER" id="PTHR30203">
    <property type="entry name" value="OUTER MEMBRANE CATION EFFLUX PROTEIN"/>
    <property type="match status" value="1"/>
</dbReference>
<name>A0A437ML92_9SPHI</name>
<comment type="similarity">
    <text evidence="1">Belongs to the outer membrane factor (OMF) (TC 1.B.17) family.</text>
</comment>
<evidence type="ECO:0000313" key="3">
    <source>
        <dbReference type="Proteomes" id="UP000282759"/>
    </source>
</evidence>
<comment type="caution">
    <text evidence="2">The sequence shown here is derived from an EMBL/GenBank/DDBJ whole genome shotgun (WGS) entry which is preliminary data.</text>
</comment>
<dbReference type="SUPFAM" id="SSF56954">
    <property type="entry name" value="Outer membrane efflux proteins (OEP)"/>
    <property type="match status" value="1"/>
</dbReference>
<protein>
    <recommendedName>
        <fullName evidence="4">TolC family protein</fullName>
    </recommendedName>
</protein>
<dbReference type="Proteomes" id="UP000282759">
    <property type="component" value="Unassembled WGS sequence"/>
</dbReference>
<dbReference type="GO" id="GO:0015562">
    <property type="term" value="F:efflux transmembrane transporter activity"/>
    <property type="evidence" value="ECO:0007669"/>
    <property type="project" value="InterPro"/>
</dbReference>
<dbReference type="OrthoDB" id="9770517at2"/>
<dbReference type="EMBL" id="SACK01000008">
    <property type="protein sequence ID" value="RVT98434.1"/>
    <property type="molecule type" value="Genomic_DNA"/>
</dbReference>
<gene>
    <name evidence="2" type="ORF">EOD41_16725</name>
</gene>
<evidence type="ECO:0000256" key="1">
    <source>
        <dbReference type="ARBA" id="ARBA00007613"/>
    </source>
</evidence>
<dbReference type="InterPro" id="IPR010131">
    <property type="entry name" value="MdtP/NodT-like"/>
</dbReference>
<evidence type="ECO:0008006" key="4">
    <source>
        <dbReference type="Google" id="ProtNLM"/>
    </source>
</evidence>
<dbReference type="PANTHER" id="PTHR30203:SF30">
    <property type="entry name" value="OUTER MEMBRANE PROTEIN-RELATED"/>
    <property type="match status" value="1"/>
</dbReference>
<dbReference type="Gene3D" id="1.20.1600.10">
    <property type="entry name" value="Outer membrane efflux proteins (OEP)"/>
    <property type="match status" value="1"/>
</dbReference>
<dbReference type="InterPro" id="IPR003423">
    <property type="entry name" value="OMP_efflux"/>
</dbReference>
<reference evidence="2 3" key="1">
    <citation type="submission" date="2019-01" db="EMBL/GenBank/DDBJ databases">
        <authorList>
            <person name="Chen W.-M."/>
        </authorList>
    </citation>
    <scope>NUCLEOTIDE SEQUENCE [LARGE SCALE GENOMIC DNA]</scope>
    <source>
        <strain evidence="2 3">YBJ-36</strain>
    </source>
</reference>
<dbReference type="Pfam" id="PF02321">
    <property type="entry name" value="OEP"/>
    <property type="match status" value="1"/>
</dbReference>
<dbReference type="Gene3D" id="2.20.200.10">
    <property type="entry name" value="Outer membrane efflux proteins (OEP)"/>
    <property type="match status" value="1"/>
</dbReference>
<dbReference type="AlphaFoldDB" id="A0A437ML92"/>
<evidence type="ECO:0000313" key="2">
    <source>
        <dbReference type="EMBL" id="RVT98434.1"/>
    </source>
</evidence>
<keyword evidence="3" id="KW-1185">Reference proteome</keyword>
<sequence length="149" mass="16955">MNAFSTSLLFNPGSLSYGLLGGLTAPLFNRRRLKADQERTVAESRQALYSYRKTVLSSFQEVSNSLKSIENYEHMYALKQEEVKALNDAVAVANDLYLVGRANYLEIITAQRKAPDAELELANTKKNIYRGHQPVQICWRRLEKISQNN</sequence>
<proteinExistence type="inferred from homology"/>
<accession>A0A437ML92</accession>
<organism evidence="2 3">
    <name type="scientific">Mucilaginibacter limnophilus</name>
    <dbReference type="NCBI Taxonomy" id="1932778"/>
    <lineage>
        <taxon>Bacteria</taxon>
        <taxon>Pseudomonadati</taxon>
        <taxon>Bacteroidota</taxon>
        <taxon>Sphingobacteriia</taxon>
        <taxon>Sphingobacteriales</taxon>
        <taxon>Sphingobacteriaceae</taxon>
        <taxon>Mucilaginibacter</taxon>
    </lineage>
</organism>